<dbReference type="Pfam" id="PF00452">
    <property type="entry name" value="Bcl-2"/>
    <property type="match status" value="1"/>
</dbReference>
<evidence type="ECO:0000259" key="8">
    <source>
        <dbReference type="SMART" id="SM00337"/>
    </source>
</evidence>
<reference evidence="9 10" key="1">
    <citation type="journal article" date="2021" name="G3 (Bethesda)">
        <title>Improved contiguity of the threespine stickleback genome using long-read sequencing.</title>
        <authorList>
            <person name="Nath S."/>
            <person name="Shaw D.E."/>
            <person name="White M.A."/>
        </authorList>
    </citation>
    <scope>NUCLEOTIDE SEQUENCE [LARGE SCALE GENOMIC DNA]</scope>
    <source>
        <strain evidence="9 10">Lake Benthic</strain>
    </source>
</reference>
<dbReference type="PANTHER" id="PTHR11256">
    <property type="entry name" value="BCL-2 RELATED"/>
    <property type="match status" value="1"/>
</dbReference>
<dbReference type="PANTHER" id="PTHR11256:SF46">
    <property type="entry name" value="INDUCED MYELOID LEUKEMIA CELL DIFFERENTIATION PROTEIN MCL-1"/>
    <property type="match status" value="1"/>
</dbReference>
<accession>G3PJT0</accession>
<organism evidence="9 10">
    <name type="scientific">Gasterosteus aculeatus aculeatus</name>
    <name type="common">three-spined stickleback</name>
    <dbReference type="NCBI Taxonomy" id="481459"/>
    <lineage>
        <taxon>Eukaryota</taxon>
        <taxon>Metazoa</taxon>
        <taxon>Chordata</taxon>
        <taxon>Craniata</taxon>
        <taxon>Vertebrata</taxon>
        <taxon>Euteleostomi</taxon>
        <taxon>Actinopterygii</taxon>
        <taxon>Neopterygii</taxon>
        <taxon>Teleostei</taxon>
        <taxon>Neoteleostei</taxon>
        <taxon>Acanthomorphata</taxon>
        <taxon>Eupercaria</taxon>
        <taxon>Perciformes</taxon>
        <taxon>Cottioidei</taxon>
        <taxon>Gasterosteales</taxon>
        <taxon>Gasterosteidae</taxon>
        <taxon>Gasterosteus</taxon>
    </lineage>
</organism>
<dbReference type="RefSeq" id="XP_040020994.1">
    <property type="nucleotide sequence ID" value="XM_040165060.1"/>
</dbReference>
<dbReference type="GO" id="GO:0051400">
    <property type="term" value="F:BH domain binding"/>
    <property type="evidence" value="ECO:0007669"/>
    <property type="project" value="TreeGrafter"/>
</dbReference>
<dbReference type="PRINTS" id="PR01862">
    <property type="entry name" value="BCL2FAMILY"/>
</dbReference>
<dbReference type="Bgee" id="ENSGACG00000013511">
    <property type="expression patterns" value="Expressed in heart and 13 other cell types or tissues"/>
</dbReference>
<dbReference type="InterPro" id="IPR026298">
    <property type="entry name" value="Bcl-2_fam"/>
</dbReference>
<dbReference type="InterPro" id="IPR002475">
    <property type="entry name" value="Bcl2-like"/>
</dbReference>
<evidence type="ECO:0000256" key="7">
    <source>
        <dbReference type="SAM" id="MobiDB-lite"/>
    </source>
</evidence>
<evidence type="ECO:0000313" key="9">
    <source>
        <dbReference type="Ensembl" id="ENSGACP00000017860.2"/>
    </source>
</evidence>
<sequence>MNIIQRPKLAALNMTGVMSCIILPQNGVAPMRQLAMGSAKDSHNGNAGTNDTPKRPSALGVNSANGYPSKPQREDSEDTDNDSLPCTPESDSETDVSDSPAGAAALESDTRQLLGRFLREFTGLSKTQWNPSRELTTMKRVVGDVLEKHRYVFNGMVNKLSLDDRGDDASFVREVATSLFADGTTNWGRIASLVAFGAVVCQHLAERGRGNCVELVGQEISAYLLSDQRDWLIKNNAWVGFVEFFRVADPESAVRNTLMAVAGFASIGATLALLISGPSKVQRQLLTIELLQIVRSQRGGHLFTLNPFLIPTVMLHTPIDAVIPKNIA</sequence>
<dbReference type="InterPro" id="IPR013281">
    <property type="entry name" value="Apop_reg_Mc1"/>
</dbReference>
<keyword evidence="4" id="KW-0963">Cytoplasm</keyword>
<feature type="domain" description="Bcl-2 Bcl-2 homology region 1-3" evidence="8">
    <location>
        <begin position="138"/>
        <end position="238"/>
    </location>
</feature>
<dbReference type="AlphaFoldDB" id="G3PJT0"/>
<dbReference type="PRINTS" id="PR01866">
    <property type="entry name" value="APOPREGMCL1"/>
</dbReference>
<feature type="region of interest" description="Disordered" evidence="7">
    <location>
        <begin position="37"/>
        <end position="103"/>
    </location>
</feature>
<dbReference type="KEGG" id="gat:120810487"/>
<dbReference type="GeneTree" id="ENSGT01130000278292"/>
<evidence type="ECO:0000256" key="2">
    <source>
        <dbReference type="ARBA" id="ARBA00004496"/>
    </source>
</evidence>
<name>G3PJT0_GASAC</name>
<keyword evidence="10" id="KW-1185">Reference proteome</keyword>
<evidence type="ECO:0000256" key="5">
    <source>
        <dbReference type="ARBA" id="ARBA00022703"/>
    </source>
</evidence>
<dbReference type="GO" id="GO:0005634">
    <property type="term" value="C:nucleus"/>
    <property type="evidence" value="ECO:0007669"/>
    <property type="project" value="UniProtKB-SubCell"/>
</dbReference>
<dbReference type="OMA" id="YRTHTGM"/>
<dbReference type="PROSITE" id="PS51257">
    <property type="entry name" value="PROKAR_LIPOPROTEIN"/>
    <property type="match status" value="1"/>
</dbReference>
<dbReference type="CTD" id="373102"/>
<evidence type="ECO:0000313" key="10">
    <source>
        <dbReference type="Proteomes" id="UP000007635"/>
    </source>
</evidence>
<dbReference type="FunFam" id="1.10.437.10:FF:000017">
    <property type="entry name" value="MCL1, BCL2 family apoptosis regulator"/>
    <property type="match status" value="1"/>
</dbReference>
<evidence type="ECO:0000256" key="6">
    <source>
        <dbReference type="ARBA" id="ARBA00023242"/>
    </source>
</evidence>
<dbReference type="CDD" id="cd06845">
    <property type="entry name" value="Bcl-2_like"/>
    <property type="match status" value="1"/>
</dbReference>
<evidence type="ECO:0000256" key="1">
    <source>
        <dbReference type="ARBA" id="ARBA00004123"/>
    </source>
</evidence>
<dbReference type="PROSITE" id="PS50062">
    <property type="entry name" value="BCL2_FAMILY"/>
    <property type="match status" value="1"/>
</dbReference>
<dbReference type="InParanoid" id="G3PJT0"/>
<dbReference type="SUPFAM" id="SSF56854">
    <property type="entry name" value="Bcl-2 inhibitors of programmed cell death"/>
    <property type="match status" value="1"/>
</dbReference>
<keyword evidence="5" id="KW-0053">Apoptosis</keyword>
<dbReference type="Gene3D" id="1.10.437.10">
    <property type="entry name" value="Blc2-like"/>
    <property type="match status" value="1"/>
</dbReference>
<keyword evidence="6" id="KW-0539">Nucleus</keyword>
<dbReference type="GO" id="GO:0008630">
    <property type="term" value="P:intrinsic apoptotic signaling pathway in response to DNA damage"/>
    <property type="evidence" value="ECO:0007669"/>
    <property type="project" value="TreeGrafter"/>
</dbReference>
<dbReference type="InterPro" id="IPR036834">
    <property type="entry name" value="Bcl-2-like_sf"/>
</dbReference>
<proteinExistence type="inferred from homology"/>
<dbReference type="GO" id="GO:0005741">
    <property type="term" value="C:mitochondrial outer membrane"/>
    <property type="evidence" value="ECO:0007669"/>
    <property type="project" value="TreeGrafter"/>
</dbReference>
<comment type="subcellular location">
    <subcellularLocation>
        <location evidence="2">Cytoplasm</location>
    </subcellularLocation>
    <subcellularLocation>
        <location evidence="1">Nucleus</location>
    </subcellularLocation>
</comment>
<dbReference type="GO" id="GO:0042981">
    <property type="term" value="P:regulation of apoptotic process"/>
    <property type="evidence" value="ECO:0007669"/>
    <property type="project" value="InterPro"/>
</dbReference>
<dbReference type="GeneID" id="120810487"/>
<dbReference type="STRING" id="69293.ENSGACP00000017860"/>
<dbReference type="Ensembl" id="ENSGACT00000017895.2">
    <property type="protein sequence ID" value="ENSGACP00000017860.2"/>
    <property type="gene ID" value="ENSGACG00000013511.2"/>
</dbReference>
<reference evidence="9" key="2">
    <citation type="submission" date="2025-08" db="UniProtKB">
        <authorList>
            <consortium name="Ensembl"/>
        </authorList>
    </citation>
    <scope>IDENTIFICATION</scope>
</reference>
<dbReference type="GO" id="GO:0015267">
    <property type="term" value="F:channel activity"/>
    <property type="evidence" value="ECO:0007669"/>
    <property type="project" value="TreeGrafter"/>
</dbReference>
<dbReference type="GO" id="GO:0001836">
    <property type="term" value="P:release of cytochrome c from mitochondria"/>
    <property type="evidence" value="ECO:0007669"/>
    <property type="project" value="TreeGrafter"/>
</dbReference>
<dbReference type="GO" id="GO:0008053">
    <property type="term" value="P:mitochondrial fusion"/>
    <property type="evidence" value="ECO:0007669"/>
    <property type="project" value="TreeGrafter"/>
</dbReference>
<reference evidence="9" key="3">
    <citation type="submission" date="2025-09" db="UniProtKB">
        <authorList>
            <consortium name="Ensembl"/>
        </authorList>
    </citation>
    <scope>IDENTIFICATION</scope>
</reference>
<evidence type="ECO:0000256" key="4">
    <source>
        <dbReference type="ARBA" id="ARBA00022490"/>
    </source>
</evidence>
<dbReference type="SMART" id="SM00337">
    <property type="entry name" value="BCL"/>
    <property type="match status" value="1"/>
</dbReference>
<dbReference type="eggNOG" id="KOG4728">
    <property type="taxonomic scope" value="Eukaryota"/>
</dbReference>
<dbReference type="GO" id="GO:0097192">
    <property type="term" value="P:extrinsic apoptotic signaling pathway in absence of ligand"/>
    <property type="evidence" value="ECO:0007669"/>
    <property type="project" value="TreeGrafter"/>
</dbReference>
<comment type="similarity">
    <text evidence="3">Belongs to the Bcl-2 family.</text>
</comment>
<protein>
    <submittedName>
        <fullName evidence="9">MCL1 apoptosis regulator, BCL2 family member b</fullName>
    </submittedName>
</protein>
<dbReference type="Proteomes" id="UP000007635">
    <property type="component" value="Chromosome XX"/>
</dbReference>
<dbReference type="InterPro" id="IPR046371">
    <property type="entry name" value="Bcl-2_BH1-3"/>
</dbReference>
<evidence type="ECO:0000256" key="3">
    <source>
        <dbReference type="ARBA" id="ARBA00009458"/>
    </source>
</evidence>